<dbReference type="InterPro" id="IPR028082">
    <property type="entry name" value="Peripla_BP_I"/>
</dbReference>
<dbReference type="PANTHER" id="PTHR47628">
    <property type="match status" value="1"/>
</dbReference>
<proteinExistence type="predicted"/>
<evidence type="ECO:0000313" key="2">
    <source>
        <dbReference type="EMBL" id="MBB1127060.1"/>
    </source>
</evidence>
<dbReference type="CDD" id="cd06355">
    <property type="entry name" value="PBP1_FmdD-like"/>
    <property type="match status" value="1"/>
</dbReference>
<keyword evidence="3" id="KW-1185">Reference proteome</keyword>
<feature type="region of interest" description="Disordered" evidence="1">
    <location>
        <begin position="1"/>
        <end position="24"/>
    </location>
</feature>
<dbReference type="Gene3D" id="3.40.50.2300">
    <property type="match status" value="2"/>
</dbReference>
<dbReference type="PANTHER" id="PTHR47628:SF1">
    <property type="entry name" value="ALIPHATIC AMIDASE EXPRESSION-REGULATING PROTEIN"/>
    <property type="match status" value="1"/>
</dbReference>
<evidence type="ECO:0000313" key="3">
    <source>
        <dbReference type="Proteomes" id="UP000548632"/>
    </source>
</evidence>
<accession>A0A839HGC6</accession>
<dbReference type="RefSeq" id="WP_182584687.1">
    <property type="nucleotide sequence ID" value="NZ_JABVCQ010000034.1"/>
</dbReference>
<dbReference type="Proteomes" id="UP000548632">
    <property type="component" value="Unassembled WGS sequence"/>
</dbReference>
<dbReference type="EMBL" id="JABVCQ010000034">
    <property type="protein sequence ID" value="MBB1127060.1"/>
    <property type="molecule type" value="Genomic_DNA"/>
</dbReference>
<dbReference type="InterPro" id="IPR017777">
    <property type="entry name" value="ABC_urea-bd_UrtA"/>
</dbReference>
<gene>
    <name evidence="2" type="ORF">HUK38_12610</name>
</gene>
<protein>
    <submittedName>
        <fullName evidence="2">Urea ABC transporter substrate-binding protein</fullName>
    </submittedName>
</protein>
<evidence type="ECO:0000256" key="1">
    <source>
        <dbReference type="SAM" id="MobiDB-lite"/>
    </source>
</evidence>
<sequence>MIHRTLSADETMTGTSRRSRRSSRYRRRVLSTAVLLALGLAWVTTQLAPAQPARVVRVGILHSLTGTMSLSEAALAKATIAALEDVNQQGGVMGYRLEPVLADGGSSPAQFAAQAESLIREHRVQVIFGCWTSAARKAVKPVVENHHNLLMYPVQFEGLELSDSIVYLGQTPNQQIKPAVKYAVDNLGKQFYLIGSDYIFPRTANWYLTDIAHLVGAEIVGERYVPLGQRDFNEIIHDIRTKKPQVIFNTLNGDSNLYFFDALAKAFSKNADGIPPMRVMSFSIGEYEIEQIAAFAGADAIIGHYASWNYFASIDSDTNRHFTALLNKAGIKTPNDPMSAAYTGVWLYKQAVEECESFEPERLKPCFAYQSFNGPAGIVTLEKNNFNTWQHARIGQVTTDLSFQIVWASDHPIQPQNFPPLCQPKTRLRNRLTAPAQPHDAAAPPDYEIGCAP</sequence>
<dbReference type="AlphaFoldDB" id="A0A839HGC6"/>
<comment type="caution">
    <text evidence="2">The sequence shown here is derived from an EMBL/GenBank/DDBJ whole genome shotgun (WGS) entry which is preliminary data.</text>
</comment>
<organism evidence="2 3">
    <name type="scientific">Thiospirillum jenense</name>
    <dbReference type="NCBI Taxonomy" id="1653858"/>
    <lineage>
        <taxon>Bacteria</taxon>
        <taxon>Pseudomonadati</taxon>
        <taxon>Pseudomonadota</taxon>
        <taxon>Gammaproteobacteria</taxon>
        <taxon>Chromatiales</taxon>
        <taxon>Chromatiaceae</taxon>
        <taxon>Thiospirillum</taxon>
    </lineage>
</organism>
<dbReference type="SUPFAM" id="SSF53822">
    <property type="entry name" value="Periplasmic binding protein-like I"/>
    <property type="match status" value="1"/>
</dbReference>
<reference evidence="2 3" key="1">
    <citation type="journal article" date="2020" name="Arch. Microbiol.">
        <title>The genome sequence of the giant phototrophic gammaproteobacterium Thiospirillum jenense gives insight into its physiological properties and phylogenetic relationships.</title>
        <authorList>
            <person name="Imhoff J.F."/>
            <person name="Meyer T.E."/>
            <person name="Kyndt J.A."/>
        </authorList>
    </citation>
    <scope>NUCLEOTIDE SEQUENCE [LARGE SCALE GENOMIC DNA]</scope>
    <source>
        <strain evidence="2 3">DSM 216</strain>
    </source>
</reference>
<name>A0A839HGC6_9GAMM</name>
<dbReference type="Pfam" id="PF13433">
    <property type="entry name" value="Peripla_BP_5"/>
    <property type="match status" value="1"/>
</dbReference>